<organism evidence="1 2">
    <name type="scientific">Penicillium nordicum</name>
    <dbReference type="NCBI Taxonomy" id="229535"/>
    <lineage>
        <taxon>Eukaryota</taxon>
        <taxon>Fungi</taxon>
        <taxon>Dikarya</taxon>
        <taxon>Ascomycota</taxon>
        <taxon>Pezizomycotina</taxon>
        <taxon>Eurotiomycetes</taxon>
        <taxon>Eurotiomycetidae</taxon>
        <taxon>Eurotiales</taxon>
        <taxon>Aspergillaceae</taxon>
        <taxon>Penicillium</taxon>
    </lineage>
</organism>
<keyword evidence="2" id="KW-1185">Reference proteome</keyword>
<evidence type="ECO:0000313" key="1">
    <source>
        <dbReference type="EMBL" id="KOS48519.1"/>
    </source>
</evidence>
<evidence type="ECO:0000313" key="2">
    <source>
        <dbReference type="Proteomes" id="UP000037696"/>
    </source>
</evidence>
<dbReference type="AlphaFoldDB" id="A0A0M9WKQ3"/>
<sequence length="97" mass="10653">MPEKLPMWEDLRQYFKDESCLDTSREGPRMAMNDRSSSLSGHGIDIPSICTIGQVFLTIKNDTAPCKTNLLPGLVSRSTSITCSGTCFVTCQGSFDI</sequence>
<dbReference type="EMBL" id="LHQQ01000004">
    <property type="protein sequence ID" value="KOS48519.1"/>
    <property type="molecule type" value="Genomic_DNA"/>
</dbReference>
<protein>
    <submittedName>
        <fullName evidence="1">Uncharacterized protein</fullName>
    </submittedName>
</protein>
<accession>A0A0M9WKQ3</accession>
<comment type="caution">
    <text evidence="1">The sequence shown here is derived from an EMBL/GenBank/DDBJ whole genome shotgun (WGS) entry which is preliminary data.</text>
</comment>
<dbReference type="OrthoDB" id="10402718at2759"/>
<gene>
    <name evidence="1" type="ORF">ACN38_g474</name>
</gene>
<reference evidence="1 2" key="1">
    <citation type="submission" date="2015-08" db="EMBL/GenBank/DDBJ databases">
        <title>Genome sequencing of Penicillium nordicum.</title>
        <authorList>
            <person name="Nguyen H.D."/>
            <person name="Seifert K.A."/>
        </authorList>
    </citation>
    <scope>NUCLEOTIDE SEQUENCE [LARGE SCALE GENOMIC DNA]</scope>
    <source>
        <strain evidence="1 2">DAOMC 185683</strain>
    </source>
</reference>
<name>A0A0M9WKQ3_9EURO</name>
<dbReference type="Proteomes" id="UP000037696">
    <property type="component" value="Unassembled WGS sequence"/>
</dbReference>
<proteinExistence type="predicted"/>